<name>A0AAW9QAR7_9BURK</name>
<protein>
    <submittedName>
        <fullName evidence="2">Uncharacterized protein</fullName>
    </submittedName>
</protein>
<feature type="region of interest" description="Disordered" evidence="1">
    <location>
        <begin position="1"/>
        <end position="28"/>
    </location>
</feature>
<accession>A0AAW9QAR7</accession>
<evidence type="ECO:0000313" key="3">
    <source>
        <dbReference type="Proteomes" id="UP001336250"/>
    </source>
</evidence>
<organism evidence="2 3">
    <name type="scientific">Aquincola agrisoli</name>
    <dbReference type="NCBI Taxonomy" id="3119538"/>
    <lineage>
        <taxon>Bacteria</taxon>
        <taxon>Pseudomonadati</taxon>
        <taxon>Pseudomonadota</taxon>
        <taxon>Betaproteobacteria</taxon>
        <taxon>Burkholderiales</taxon>
        <taxon>Sphaerotilaceae</taxon>
        <taxon>Aquincola</taxon>
    </lineage>
</organism>
<comment type="caution">
    <text evidence="2">The sequence shown here is derived from an EMBL/GenBank/DDBJ whole genome shotgun (WGS) entry which is preliminary data.</text>
</comment>
<evidence type="ECO:0000256" key="1">
    <source>
        <dbReference type="SAM" id="MobiDB-lite"/>
    </source>
</evidence>
<gene>
    <name evidence="2" type="ORF">V4F39_11455</name>
</gene>
<dbReference type="AlphaFoldDB" id="A0AAW9QAR7"/>
<evidence type="ECO:0000313" key="2">
    <source>
        <dbReference type="EMBL" id="MEF7614526.1"/>
    </source>
</evidence>
<proteinExistence type="predicted"/>
<dbReference type="Proteomes" id="UP001336250">
    <property type="component" value="Unassembled WGS sequence"/>
</dbReference>
<dbReference type="EMBL" id="JAZIBG010000025">
    <property type="protein sequence ID" value="MEF7614526.1"/>
    <property type="molecule type" value="Genomic_DNA"/>
</dbReference>
<dbReference type="RefSeq" id="WP_332289524.1">
    <property type="nucleotide sequence ID" value="NZ_JAZIBG010000025.1"/>
</dbReference>
<keyword evidence="3" id="KW-1185">Reference proteome</keyword>
<sequence>MTALPPDDAPSDPHSPEEAADTAVHEPRLWRDNGWTARVIKNEDDDGWAVEMIKAGEPEPALVGPWTMGRDKKNPKPLDTAAFNTLVKTASEVLRRHEQQLHALLHRQLTVNGPQGPVSVTLDIVPDEDDPHALLSAEDAQGEPLAQVRVAAGFRLDRASAMAWMDAGFAKPR</sequence>
<reference evidence="2 3" key="1">
    <citation type="submission" date="2024-02" db="EMBL/GenBank/DDBJ databases">
        <title>Genome sequence of Aquincola sp. MAHUQ-54.</title>
        <authorList>
            <person name="Huq M.A."/>
        </authorList>
    </citation>
    <scope>NUCLEOTIDE SEQUENCE [LARGE SCALE GENOMIC DNA]</scope>
    <source>
        <strain evidence="2 3">MAHUQ-54</strain>
    </source>
</reference>